<feature type="domain" description="Glutamate-ammonia ligase adenylyltransferase repeated" evidence="8">
    <location>
        <begin position="70"/>
        <end position="231"/>
    </location>
</feature>
<keyword evidence="4 7" id="KW-0067">ATP-binding</keyword>
<evidence type="ECO:0000256" key="4">
    <source>
        <dbReference type="ARBA" id="ARBA00022840"/>
    </source>
</evidence>
<dbReference type="EC" id="2.7.7.42" evidence="7"/>
<proteinExistence type="inferred from homology"/>
<dbReference type="InterPro" id="IPR005190">
    <property type="entry name" value="GlnE_rpt_dom"/>
</dbReference>
<feature type="domain" description="PII-uridylyltransferase/Glutamine-synthetase adenylyltransferase" evidence="9">
    <location>
        <begin position="263"/>
        <end position="391"/>
    </location>
</feature>
<dbReference type="Gene3D" id="1.20.120.330">
    <property type="entry name" value="Nucleotidyltransferases domain 2"/>
    <property type="match status" value="2"/>
</dbReference>
<protein>
    <recommendedName>
        <fullName evidence="7">Bifunctional glutamine synthetase adenylyltransferase/adenylyl-removing enzyme</fullName>
    </recommendedName>
    <alternativeName>
        <fullName evidence="7">ATP:glutamine synthetase adenylyltransferase</fullName>
    </alternativeName>
    <alternativeName>
        <fullName evidence="7">ATase</fullName>
    </alternativeName>
    <domain>
        <recommendedName>
            <fullName evidence="7">Glutamine synthetase adenylyl-L-tyrosine phosphorylase</fullName>
            <ecNumber evidence="7">2.7.7.89</ecNumber>
        </recommendedName>
        <alternativeName>
            <fullName evidence="7">Adenylyl removase</fullName>
            <shortName evidence="7">AR</shortName>
            <shortName evidence="7">AT-N</shortName>
        </alternativeName>
    </domain>
    <domain>
        <recommendedName>
            <fullName evidence="7">Glutamine synthetase adenylyl transferase</fullName>
            <ecNumber evidence="7">2.7.7.42</ecNumber>
        </recommendedName>
        <alternativeName>
            <fullName evidence="7">Adenylyl transferase</fullName>
            <shortName evidence="7">AT</shortName>
            <shortName evidence="7">AT-C</shortName>
        </alternativeName>
    </domain>
</protein>
<keyword evidence="10" id="KW-0436">Ligase</keyword>
<comment type="caution">
    <text evidence="10">The sequence shown here is derived from an EMBL/GenBank/DDBJ whole genome shotgun (WGS) entry which is preliminary data.</text>
</comment>
<feature type="region of interest" description="Adenylyl transferase" evidence="7">
    <location>
        <begin position="403"/>
        <end position="883"/>
    </location>
</feature>
<evidence type="ECO:0000256" key="3">
    <source>
        <dbReference type="ARBA" id="ARBA00022741"/>
    </source>
</evidence>
<dbReference type="SUPFAM" id="SSF81593">
    <property type="entry name" value="Nucleotidyltransferase substrate binding subunit/domain"/>
    <property type="match status" value="2"/>
</dbReference>
<dbReference type="GO" id="GO:0005524">
    <property type="term" value="F:ATP binding"/>
    <property type="evidence" value="ECO:0007669"/>
    <property type="project" value="UniProtKB-UniRule"/>
</dbReference>
<dbReference type="EMBL" id="JACHGT010000001">
    <property type="protein sequence ID" value="MBB6032420.1"/>
    <property type="molecule type" value="Genomic_DNA"/>
</dbReference>
<dbReference type="PANTHER" id="PTHR30621">
    <property type="entry name" value="GLUTAMINE SYNTHETASE ADENYLYLTRANSFERASE"/>
    <property type="match status" value="1"/>
</dbReference>
<comment type="catalytic activity">
    <reaction evidence="7">
        <text>[glutamine synthetase]-L-tyrosine + ATP = [glutamine synthetase]-O(4)-(5'-adenylyl)-L-tyrosine + diphosphate</text>
        <dbReference type="Rhea" id="RHEA:18589"/>
        <dbReference type="Rhea" id="RHEA-COMP:10660"/>
        <dbReference type="Rhea" id="RHEA-COMP:10661"/>
        <dbReference type="ChEBI" id="CHEBI:30616"/>
        <dbReference type="ChEBI" id="CHEBI:33019"/>
        <dbReference type="ChEBI" id="CHEBI:46858"/>
        <dbReference type="ChEBI" id="CHEBI:83624"/>
        <dbReference type="EC" id="2.7.7.42"/>
    </reaction>
</comment>
<dbReference type="RefSeq" id="WP_239122107.1">
    <property type="nucleotide sequence ID" value="NZ_BONT01000042.1"/>
</dbReference>
<keyword evidence="1 7" id="KW-0808">Transferase</keyword>
<dbReference type="GO" id="GO:0016874">
    <property type="term" value="F:ligase activity"/>
    <property type="evidence" value="ECO:0007669"/>
    <property type="project" value="UniProtKB-KW"/>
</dbReference>
<keyword evidence="6 7" id="KW-0511">Multifunctional enzyme</keyword>
<dbReference type="GO" id="GO:0008882">
    <property type="term" value="F:[glutamate-ammonia-ligase] adenylyltransferase activity"/>
    <property type="evidence" value="ECO:0007669"/>
    <property type="project" value="UniProtKB-UniRule"/>
</dbReference>
<feature type="domain" description="PII-uridylyltransferase/Glutamine-synthetase adenylyltransferase" evidence="9">
    <location>
        <begin position="757"/>
        <end position="880"/>
    </location>
</feature>
<dbReference type="GO" id="GO:0000287">
    <property type="term" value="F:magnesium ion binding"/>
    <property type="evidence" value="ECO:0007669"/>
    <property type="project" value="UniProtKB-UniRule"/>
</dbReference>
<dbReference type="AlphaFoldDB" id="A0A841FKC5"/>
<evidence type="ECO:0000256" key="2">
    <source>
        <dbReference type="ARBA" id="ARBA00022695"/>
    </source>
</evidence>
<dbReference type="InterPro" id="IPR013546">
    <property type="entry name" value="PII_UdlTrfase/GS_AdlTrfase"/>
</dbReference>
<name>A0A841FKC5_9ACTN</name>
<accession>A0A841FKC5</accession>
<dbReference type="NCBIfam" id="NF010707">
    <property type="entry name" value="PRK14109.1"/>
    <property type="match status" value="1"/>
</dbReference>
<dbReference type="Pfam" id="PF03710">
    <property type="entry name" value="GlnE"/>
    <property type="match status" value="2"/>
</dbReference>
<evidence type="ECO:0000259" key="8">
    <source>
        <dbReference type="Pfam" id="PF03710"/>
    </source>
</evidence>
<dbReference type="GO" id="GO:0047388">
    <property type="term" value="F:[glutamine synthetase]-adenylyl-L-tyrosine phosphorylase activity"/>
    <property type="evidence" value="ECO:0007669"/>
    <property type="project" value="UniProtKB-EC"/>
</dbReference>
<feature type="region of interest" description="Adenylyl removase" evidence="7">
    <location>
        <begin position="1"/>
        <end position="395"/>
    </location>
</feature>
<evidence type="ECO:0000313" key="11">
    <source>
        <dbReference type="Proteomes" id="UP000548476"/>
    </source>
</evidence>
<dbReference type="GO" id="GO:0005829">
    <property type="term" value="C:cytosol"/>
    <property type="evidence" value="ECO:0007669"/>
    <property type="project" value="TreeGrafter"/>
</dbReference>
<dbReference type="EC" id="2.7.7.89" evidence="7"/>
<keyword evidence="3 7" id="KW-0547">Nucleotide-binding</keyword>
<evidence type="ECO:0000256" key="1">
    <source>
        <dbReference type="ARBA" id="ARBA00022679"/>
    </source>
</evidence>
<dbReference type="InterPro" id="IPR043519">
    <property type="entry name" value="NT_sf"/>
</dbReference>
<dbReference type="CDD" id="cd05401">
    <property type="entry name" value="NT_GlnE_GlnD_like"/>
    <property type="match status" value="2"/>
</dbReference>
<comment type="cofactor">
    <cofactor evidence="7">
        <name>Mg(2+)</name>
        <dbReference type="ChEBI" id="CHEBI:18420"/>
    </cofactor>
</comment>
<keyword evidence="11" id="KW-1185">Reference proteome</keyword>
<organism evidence="10 11">
    <name type="scientific">Phytomonospora endophytica</name>
    <dbReference type="NCBI Taxonomy" id="714109"/>
    <lineage>
        <taxon>Bacteria</taxon>
        <taxon>Bacillati</taxon>
        <taxon>Actinomycetota</taxon>
        <taxon>Actinomycetes</taxon>
        <taxon>Micromonosporales</taxon>
        <taxon>Micromonosporaceae</taxon>
        <taxon>Phytomonospora</taxon>
    </lineage>
</organism>
<dbReference type="GO" id="GO:0000820">
    <property type="term" value="P:regulation of glutamine family amino acid metabolic process"/>
    <property type="evidence" value="ECO:0007669"/>
    <property type="project" value="UniProtKB-UniRule"/>
</dbReference>
<evidence type="ECO:0000256" key="6">
    <source>
        <dbReference type="ARBA" id="ARBA00023268"/>
    </source>
</evidence>
<evidence type="ECO:0000259" key="9">
    <source>
        <dbReference type="Pfam" id="PF08335"/>
    </source>
</evidence>
<keyword evidence="2 7" id="KW-0548">Nucleotidyltransferase</keyword>
<comment type="similarity">
    <text evidence="7">Belongs to the GlnE family.</text>
</comment>
<keyword evidence="5 7" id="KW-0460">Magnesium</keyword>
<evidence type="ECO:0000313" key="10">
    <source>
        <dbReference type="EMBL" id="MBB6032420.1"/>
    </source>
</evidence>
<dbReference type="Proteomes" id="UP000548476">
    <property type="component" value="Unassembled WGS sequence"/>
</dbReference>
<dbReference type="Pfam" id="PF08335">
    <property type="entry name" value="GlnD_UR_UTase"/>
    <property type="match status" value="2"/>
</dbReference>
<comment type="catalytic activity">
    <reaction evidence="7">
        <text>[glutamine synthetase]-O(4)-(5'-adenylyl)-L-tyrosine + phosphate = [glutamine synthetase]-L-tyrosine + ADP</text>
        <dbReference type="Rhea" id="RHEA:43716"/>
        <dbReference type="Rhea" id="RHEA-COMP:10660"/>
        <dbReference type="Rhea" id="RHEA-COMP:10661"/>
        <dbReference type="ChEBI" id="CHEBI:43474"/>
        <dbReference type="ChEBI" id="CHEBI:46858"/>
        <dbReference type="ChEBI" id="CHEBI:83624"/>
        <dbReference type="ChEBI" id="CHEBI:456216"/>
        <dbReference type="EC" id="2.7.7.89"/>
    </reaction>
</comment>
<dbReference type="HAMAP" id="MF_00802">
    <property type="entry name" value="GlnE"/>
    <property type="match status" value="1"/>
</dbReference>
<evidence type="ECO:0000256" key="7">
    <source>
        <dbReference type="HAMAP-Rule" id="MF_00802"/>
    </source>
</evidence>
<dbReference type="InterPro" id="IPR023057">
    <property type="entry name" value="GlnE"/>
</dbReference>
<gene>
    <name evidence="7" type="primary">glnE</name>
    <name evidence="10" type="ORF">HNR73_000262</name>
</gene>
<dbReference type="Gene3D" id="3.30.460.10">
    <property type="entry name" value="Beta Polymerase, domain 2"/>
    <property type="match status" value="2"/>
</dbReference>
<comment type="function">
    <text evidence="7">Involved in the regulation of glutamine synthetase GlnA, a key enzyme in the process to assimilate ammonia. When cellular nitrogen levels are high, the C-terminal adenylyl transferase (AT) inactivates GlnA by covalent transfer of an adenylyl group from ATP to specific tyrosine residue of GlnA, thus reducing its activity. Conversely, when nitrogen levels are low, the N-terminal adenylyl removase (AR) activates GlnA by removing the adenylyl group by phosphorolysis, increasing its activity. The regulatory region of GlnE binds the signal transduction protein PII (GlnB) which indicates the nitrogen status of the cell.</text>
</comment>
<reference evidence="10 11" key="1">
    <citation type="submission" date="2020-08" db="EMBL/GenBank/DDBJ databases">
        <title>Genomic Encyclopedia of Type Strains, Phase IV (KMG-IV): sequencing the most valuable type-strain genomes for metagenomic binning, comparative biology and taxonomic classification.</title>
        <authorList>
            <person name="Goeker M."/>
        </authorList>
    </citation>
    <scope>NUCLEOTIDE SEQUENCE [LARGE SCALE GENOMIC DNA]</scope>
    <source>
        <strain evidence="10 11">YIM 65646</strain>
    </source>
</reference>
<feature type="domain" description="Glutamate-ammonia ligase adenylyltransferase repeated" evidence="8">
    <location>
        <begin position="496"/>
        <end position="714"/>
    </location>
</feature>
<sequence length="883" mass="95976">MPAAVDAQLERLTAADPELAAAGAQAHDRLRAVLTASTALADHLTLHPEQWRRVGDDGYPEALAEAADEHEVRLAYRGGLLRVAAADLTGEWDFAQVTAELSALAEHTLRAGLRIAREETPDAETATLAVIAMGKCGGRELNYVSDVDVVFVAEGDLDVATRVAARLMAVCGHAAWPVDAGLRPEGRNGPLVRTLASHVAYYKKWARTWEFQALIKARPVAGDAELGARWLDELRPLVWTAADRGEVVGEVRAMRRRVIAHLPKADAEKEIKLGRGGLRDIEFAVQLLQLVHGRSDTTLRDPSTLKALAALTTGGYINREDGGTLAEAYRFLRTVEHRLQLQRLRRTHRIPDDPEAVSWLARVMGHRTGEQFLTEWRGYAREVRRLHEKLFYRPLLEAVAKVPTSALRLTPKAAEERLTVLGFADPAGALRHIEALISGVNRTTAIQRQLLPVLLGEFADAPEPDRGLLAYRQISDALGRTPWYLGLMRDGGPIAQRLAFLLGTSRYVTELLARDPAALRMLADDRDLAPRDPRTLTEGMSAAVARHEDPAAAVAALRAMRRRELLRVASADLLGLIGIEEVGTALSALTDAVLAATLSIVDPGGRLAVIGMGRLGGAETGYGSDADVLFVCADGDETAATECAERLRALLSAPAPDPPLDIDAGLRPEGRQGPLVRSLSAYRTYYARWSRVWEAQALLRARFVAGDAGLGAEFIAMADRIRYPAGGLTDAQVTEIRRLKVRVDTERMPRGADPSTHTKLGRGGLSDVEWSMQLLQLRHADKVESLRTTGTLEAISAAADALLLTPADAEALGLAWRLVSRVRGALMLVRGRPSDQLPIRGVALAGVTRALGRPLDEDPGAFLDEYLRTTRHSHAVAETVLYD</sequence>
<dbReference type="SUPFAM" id="SSF81301">
    <property type="entry name" value="Nucleotidyltransferase"/>
    <property type="match status" value="2"/>
</dbReference>
<dbReference type="PANTHER" id="PTHR30621:SF0">
    <property type="entry name" value="BIFUNCTIONAL GLUTAMINE SYNTHETASE ADENYLYLTRANSFERASE_ADENYLYL-REMOVING ENZYME"/>
    <property type="match status" value="1"/>
</dbReference>
<evidence type="ECO:0000256" key="5">
    <source>
        <dbReference type="ARBA" id="ARBA00022842"/>
    </source>
</evidence>